<evidence type="ECO:0000313" key="5">
    <source>
        <dbReference type="Proteomes" id="UP000533598"/>
    </source>
</evidence>
<dbReference type="EMBL" id="JACHMH010000001">
    <property type="protein sequence ID" value="MBB4677383.1"/>
    <property type="molecule type" value="Genomic_DNA"/>
</dbReference>
<gene>
    <name evidence="4" type="ORF">HNR67_003501</name>
</gene>
<keyword evidence="5" id="KW-1185">Reference proteome</keyword>
<accession>A0A7W7CA67</accession>
<evidence type="ECO:0000259" key="2">
    <source>
        <dbReference type="SMART" id="SM00065"/>
    </source>
</evidence>
<dbReference type="Proteomes" id="UP000533598">
    <property type="component" value="Unassembled WGS sequence"/>
</dbReference>
<dbReference type="SMART" id="SM00065">
    <property type="entry name" value="GAF"/>
    <property type="match status" value="1"/>
</dbReference>
<protein>
    <submittedName>
        <fullName evidence="4">Serine phosphatase RsbU (Regulator of sigma subunit)</fullName>
    </submittedName>
</protein>
<dbReference type="Pfam" id="PF07228">
    <property type="entry name" value="SpoIIE"/>
    <property type="match status" value="1"/>
</dbReference>
<dbReference type="Gene3D" id="3.60.40.10">
    <property type="entry name" value="PPM-type phosphatase domain"/>
    <property type="match status" value="1"/>
</dbReference>
<name>A0A7W7CA67_9PSEU</name>
<dbReference type="InterPro" id="IPR029016">
    <property type="entry name" value="GAF-like_dom_sf"/>
</dbReference>
<feature type="domain" description="GAF" evidence="2">
    <location>
        <begin position="139"/>
        <end position="287"/>
    </location>
</feature>
<dbReference type="SUPFAM" id="SSF55781">
    <property type="entry name" value="GAF domain-like"/>
    <property type="match status" value="1"/>
</dbReference>
<reference evidence="4 5" key="1">
    <citation type="submission" date="2020-08" db="EMBL/GenBank/DDBJ databases">
        <title>Sequencing the genomes of 1000 actinobacteria strains.</title>
        <authorList>
            <person name="Klenk H.-P."/>
        </authorList>
    </citation>
    <scope>NUCLEOTIDE SEQUENCE [LARGE SCALE GENOMIC DNA]</scope>
    <source>
        <strain evidence="4 5">DSM 44230</strain>
    </source>
</reference>
<dbReference type="PANTHER" id="PTHR43156:SF2">
    <property type="entry name" value="STAGE II SPORULATION PROTEIN E"/>
    <property type="match status" value="1"/>
</dbReference>
<proteinExistence type="predicted"/>
<feature type="domain" description="PPM-type phosphatase" evidence="3">
    <location>
        <begin position="305"/>
        <end position="527"/>
    </location>
</feature>
<organism evidence="4 5">
    <name type="scientific">Crossiella cryophila</name>
    <dbReference type="NCBI Taxonomy" id="43355"/>
    <lineage>
        <taxon>Bacteria</taxon>
        <taxon>Bacillati</taxon>
        <taxon>Actinomycetota</taxon>
        <taxon>Actinomycetes</taxon>
        <taxon>Pseudonocardiales</taxon>
        <taxon>Pseudonocardiaceae</taxon>
        <taxon>Crossiella</taxon>
    </lineage>
</organism>
<dbReference type="RefSeq" id="WP_185003340.1">
    <property type="nucleotide sequence ID" value="NZ_JACHMH010000001.1"/>
</dbReference>
<dbReference type="Pfam" id="PF01590">
    <property type="entry name" value="GAF"/>
    <property type="match status" value="1"/>
</dbReference>
<dbReference type="InterPro" id="IPR003018">
    <property type="entry name" value="GAF"/>
</dbReference>
<evidence type="ECO:0000259" key="3">
    <source>
        <dbReference type="SMART" id="SM00331"/>
    </source>
</evidence>
<sequence length="536" mass="57496">MSYPERPPTAHVPSVETGMWQALLDGVEDAVLVHDEHNVIHLLNQAAATLFPKLHPGAALAELDIRVLTAGQARDTELVEFQHDGRRLKARHRRLGETRYAWYIHNVTDEIDHVAELLVQRSQVGFLAEASRQLGSSLQRGRTLRSIAQLAVPTLADCATVLLPARRGLFEWWRCSAAASPPDRGRAGRRVLRTMPGLAEALTGTATELDPAQLPPDAAWALPEAAEGFGQILLAPMTHDSRTVGVLVLSRRKARGGFQPDEQALIEDFTTRAALALSQAASYAEQVNTSATLQAELIPPPLPSVPGAVLAACYRPAREPLRVGGDFYEVHPRPDGSAMFLLGDVCGNGVEAAALAGRVRHSLHALRLVESAPARLLHLVNQAVLSHGGNRFTTMLVGSMTPEPSGELELTLGGGGHPNPMVVRTNGAVEEIDVPGALVGILPDARFGETTLTLAPSEVCVLYSDGVTEARGGATGRELFGSERLKTALREFAGLPASTLIHRVEQRIDAWLDGRDHDDIALLAVQAAPMTTAELS</sequence>
<dbReference type="PANTHER" id="PTHR43156">
    <property type="entry name" value="STAGE II SPORULATION PROTEIN E-RELATED"/>
    <property type="match status" value="1"/>
</dbReference>
<dbReference type="InterPro" id="IPR001932">
    <property type="entry name" value="PPM-type_phosphatase-like_dom"/>
</dbReference>
<dbReference type="SMART" id="SM00331">
    <property type="entry name" value="PP2C_SIG"/>
    <property type="match status" value="1"/>
</dbReference>
<evidence type="ECO:0000256" key="1">
    <source>
        <dbReference type="ARBA" id="ARBA00022801"/>
    </source>
</evidence>
<dbReference type="Gene3D" id="3.30.450.40">
    <property type="match status" value="1"/>
</dbReference>
<comment type="caution">
    <text evidence="4">The sequence shown here is derived from an EMBL/GenBank/DDBJ whole genome shotgun (WGS) entry which is preliminary data.</text>
</comment>
<dbReference type="GO" id="GO:0016791">
    <property type="term" value="F:phosphatase activity"/>
    <property type="evidence" value="ECO:0007669"/>
    <property type="project" value="TreeGrafter"/>
</dbReference>
<dbReference type="InterPro" id="IPR036457">
    <property type="entry name" value="PPM-type-like_dom_sf"/>
</dbReference>
<dbReference type="AlphaFoldDB" id="A0A7W7CA67"/>
<keyword evidence="1" id="KW-0378">Hydrolase</keyword>
<dbReference type="InterPro" id="IPR052016">
    <property type="entry name" value="Bact_Sigma-Reg"/>
</dbReference>
<evidence type="ECO:0000313" key="4">
    <source>
        <dbReference type="EMBL" id="MBB4677383.1"/>
    </source>
</evidence>